<reference evidence="7 8" key="1">
    <citation type="submission" date="2020-04" db="EMBL/GenBank/DDBJ databases">
        <title>Flammeovirga sp. SR4, a novel species isolated from seawater.</title>
        <authorList>
            <person name="Wang X."/>
        </authorList>
    </citation>
    <scope>NUCLEOTIDE SEQUENCE [LARGE SCALE GENOMIC DNA]</scope>
    <source>
        <strain evidence="7 8">ATCC 23126</strain>
    </source>
</reference>
<evidence type="ECO:0000256" key="3">
    <source>
        <dbReference type="ARBA" id="ARBA00022801"/>
    </source>
</evidence>
<dbReference type="PROSITE" id="PS00523">
    <property type="entry name" value="SULFATASE_1"/>
    <property type="match status" value="1"/>
</dbReference>
<proteinExistence type="inferred from homology"/>
<keyword evidence="5" id="KW-0732">Signal</keyword>
<keyword evidence="3" id="KW-0378">Hydrolase</keyword>
<evidence type="ECO:0000256" key="4">
    <source>
        <dbReference type="ARBA" id="ARBA00022837"/>
    </source>
</evidence>
<dbReference type="RefSeq" id="WP_169660202.1">
    <property type="nucleotide sequence ID" value="NZ_JABANE010000126.1"/>
</dbReference>
<dbReference type="PROSITE" id="PS51257">
    <property type="entry name" value="PROKAR_LIPOPROTEIN"/>
    <property type="match status" value="1"/>
</dbReference>
<evidence type="ECO:0000256" key="1">
    <source>
        <dbReference type="ARBA" id="ARBA00008779"/>
    </source>
</evidence>
<keyword evidence="8" id="KW-1185">Reference proteome</keyword>
<gene>
    <name evidence="7" type="ORF">HHU12_28835</name>
</gene>
<dbReference type="GO" id="GO:0046872">
    <property type="term" value="F:metal ion binding"/>
    <property type="evidence" value="ECO:0007669"/>
    <property type="project" value="UniProtKB-KW"/>
</dbReference>
<name>A0A7X9S0B7_9BACT</name>
<comment type="caution">
    <text evidence="7">The sequence shown here is derived from an EMBL/GenBank/DDBJ whole genome shotgun (WGS) entry which is preliminary data.</text>
</comment>
<feature type="signal peptide" evidence="5">
    <location>
        <begin position="1"/>
        <end position="18"/>
    </location>
</feature>
<keyword evidence="4" id="KW-0106">Calcium</keyword>
<dbReference type="InterPro" id="IPR050738">
    <property type="entry name" value="Sulfatase"/>
</dbReference>
<evidence type="ECO:0000256" key="5">
    <source>
        <dbReference type="SAM" id="SignalP"/>
    </source>
</evidence>
<feature type="domain" description="Sulfatase N-terminal" evidence="6">
    <location>
        <begin position="62"/>
        <end position="486"/>
    </location>
</feature>
<dbReference type="Gene3D" id="3.40.720.10">
    <property type="entry name" value="Alkaline Phosphatase, subunit A"/>
    <property type="match status" value="1"/>
</dbReference>
<dbReference type="Pfam" id="PF00884">
    <property type="entry name" value="Sulfatase"/>
    <property type="match status" value="1"/>
</dbReference>
<dbReference type="PANTHER" id="PTHR42693:SF43">
    <property type="entry name" value="BLL2667 PROTEIN"/>
    <property type="match status" value="1"/>
</dbReference>
<dbReference type="InterPro" id="IPR024607">
    <property type="entry name" value="Sulfatase_CS"/>
</dbReference>
<evidence type="ECO:0000259" key="6">
    <source>
        <dbReference type="Pfam" id="PF00884"/>
    </source>
</evidence>
<dbReference type="InterPro" id="IPR000917">
    <property type="entry name" value="Sulfatase_N"/>
</dbReference>
<evidence type="ECO:0000313" key="8">
    <source>
        <dbReference type="Proteomes" id="UP000576082"/>
    </source>
</evidence>
<dbReference type="PANTHER" id="PTHR42693">
    <property type="entry name" value="ARYLSULFATASE FAMILY MEMBER"/>
    <property type="match status" value="1"/>
</dbReference>
<dbReference type="CDD" id="cd16025">
    <property type="entry name" value="PAS_like"/>
    <property type="match status" value="1"/>
</dbReference>
<dbReference type="EMBL" id="JABANE010000126">
    <property type="protein sequence ID" value="NME72005.1"/>
    <property type="molecule type" value="Genomic_DNA"/>
</dbReference>
<evidence type="ECO:0000256" key="2">
    <source>
        <dbReference type="ARBA" id="ARBA00022723"/>
    </source>
</evidence>
<dbReference type="AlphaFoldDB" id="A0A7X9S0B7"/>
<dbReference type="InterPro" id="IPR017850">
    <property type="entry name" value="Alkaline_phosphatase_core_sf"/>
</dbReference>
<protein>
    <submittedName>
        <fullName evidence="7">Arylsulfatase</fullName>
    </submittedName>
</protein>
<evidence type="ECO:0000313" key="7">
    <source>
        <dbReference type="EMBL" id="NME72005.1"/>
    </source>
</evidence>
<feature type="chain" id="PRO_5030619918" evidence="5">
    <location>
        <begin position="19"/>
        <end position="793"/>
    </location>
</feature>
<keyword evidence="2" id="KW-0479">Metal-binding</keyword>
<comment type="similarity">
    <text evidence="1">Belongs to the sulfatase family.</text>
</comment>
<sequence length="793" mass="89315">MKKLIFMLFSALSFSCFAQEGGEKESISIPYPLGEWKGVAEKTIDNSKPYFIETKKAPEDAPNVLIIMLDDVGYGTVSSYGGPINTPAFDRIGDEGIRYSHMAVNAICSPTRGSLLTGYNMHQIGTGIVSEFSTGYSGYNNEVDYTTPALGKILVENGYATSAFGKWHNTKLDDGSAAGPFHNWPGSFWGFEYFYGFVGGEMNMFHPLVFENNTAVDIPKKNADGSDYHFTTDMTDKAIKWLDNWRGVRDEPFFMYYAPGACHAPIQPPADWRNKYKGKFNEGYEEMRDQMLERQKDLGLVPQDAKLVDWPSESIPAWDTFSERGQEYLSRQMEVNAAFLEHTDAQIARVFDHLEEMGELDNTLVIFFTADNGTTGEGTPTGNIQELFFQNGYEPLTMDEQLDWLDRMGGLEEWGNEDMSNHFATGWAYALSTPYQWTKQVGSHFGGTMAAMAIRYPKGIEAQGEWRRQFQFVTDIVPTVLEVTGVPAPDYVNGQKRKEYPGESLTYAWNDAEAETNHPTQYFECLGFMGLYHEGWSLAGKPYRYPWQMSAGALANLKPLDMEWELYNIDEDPIQSVNIADQNPEKIKELEKIFWDEAEKYDVFPIGGAMGRVIQPESNTSMDAKTNWVLTPNVYRLPENAAPQMKSNDYVINAHIEGADKDTDGVIYAIGKAMGGHALYVLDGKLRYTNSVLGYWLYENEGVDVPTGDYKVTLKHTITSERRMNGAAKVELFINDKLVDTIELERTMGISYGGDVFDVGRDEGCIVSKNYKDKGKFIFTPGKLKKVTFDISK</sequence>
<dbReference type="GO" id="GO:0016787">
    <property type="term" value="F:hydrolase activity"/>
    <property type="evidence" value="ECO:0007669"/>
    <property type="project" value="UniProtKB-KW"/>
</dbReference>
<accession>A0A7X9S0B7</accession>
<organism evidence="7 8">
    <name type="scientific">Flammeovirga aprica JL-4</name>
    <dbReference type="NCBI Taxonomy" id="694437"/>
    <lineage>
        <taxon>Bacteria</taxon>
        <taxon>Pseudomonadati</taxon>
        <taxon>Bacteroidota</taxon>
        <taxon>Cytophagia</taxon>
        <taxon>Cytophagales</taxon>
        <taxon>Flammeovirgaceae</taxon>
        <taxon>Flammeovirga</taxon>
    </lineage>
</organism>
<dbReference type="Proteomes" id="UP000576082">
    <property type="component" value="Unassembled WGS sequence"/>
</dbReference>
<dbReference type="SUPFAM" id="SSF53649">
    <property type="entry name" value="Alkaline phosphatase-like"/>
    <property type="match status" value="1"/>
</dbReference>
<dbReference type="Gene3D" id="3.30.1120.10">
    <property type="match status" value="1"/>
</dbReference>